<organism evidence="1">
    <name type="scientific">marine metagenome</name>
    <dbReference type="NCBI Taxonomy" id="408172"/>
    <lineage>
        <taxon>unclassified sequences</taxon>
        <taxon>metagenomes</taxon>
        <taxon>ecological metagenomes</taxon>
    </lineage>
</organism>
<feature type="non-terminal residue" evidence="1">
    <location>
        <position position="72"/>
    </location>
</feature>
<evidence type="ECO:0000313" key="1">
    <source>
        <dbReference type="EMBL" id="SVC58712.1"/>
    </source>
</evidence>
<name>A0A382NG61_9ZZZZ</name>
<gene>
    <name evidence="1" type="ORF">METZ01_LOCUS311566</name>
</gene>
<reference evidence="1" key="1">
    <citation type="submission" date="2018-05" db="EMBL/GenBank/DDBJ databases">
        <authorList>
            <person name="Lanie J.A."/>
            <person name="Ng W.-L."/>
            <person name="Kazmierczak K.M."/>
            <person name="Andrzejewski T.M."/>
            <person name="Davidsen T.M."/>
            <person name="Wayne K.J."/>
            <person name="Tettelin H."/>
            <person name="Glass J.I."/>
            <person name="Rusch D."/>
            <person name="Podicherti R."/>
            <person name="Tsui H.-C.T."/>
            <person name="Winkler M.E."/>
        </authorList>
    </citation>
    <scope>NUCLEOTIDE SEQUENCE</scope>
</reference>
<proteinExistence type="predicted"/>
<dbReference type="AlphaFoldDB" id="A0A382NG61"/>
<protein>
    <submittedName>
        <fullName evidence="1">Uncharacterized protein</fullName>
    </submittedName>
</protein>
<dbReference type="EMBL" id="UINC01099436">
    <property type="protein sequence ID" value="SVC58712.1"/>
    <property type="molecule type" value="Genomic_DNA"/>
</dbReference>
<accession>A0A382NG61</accession>
<sequence>MKLCPYCKQKISWFGGIDHSVCEADAKKHKSYIHSYIKKSIIDGSFDIRNTSEGFRNAEKYLSASEVEDAIA</sequence>